<evidence type="ECO:0000313" key="3">
    <source>
        <dbReference type="Proteomes" id="UP000502415"/>
    </source>
</evidence>
<protein>
    <submittedName>
        <fullName evidence="2">Cupin-like domain-containing protein</fullName>
    </submittedName>
</protein>
<evidence type="ECO:0000313" key="2">
    <source>
        <dbReference type="EMBL" id="QJE02184.1"/>
    </source>
</evidence>
<accession>A0A7Z2ZU97</accession>
<dbReference type="SUPFAM" id="SSF51197">
    <property type="entry name" value="Clavaminate synthase-like"/>
    <property type="match status" value="1"/>
</dbReference>
<dbReference type="EMBL" id="CP051685">
    <property type="protein sequence ID" value="QJE02184.1"/>
    <property type="molecule type" value="Genomic_DNA"/>
</dbReference>
<dbReference type="PANTHER" id="PTHR12461">
    <property type="entry name" value="HYPOXIA-INDUCIBLE FACTOR 1 ALPHA INHIBITOR-RELATED"/>
    <property type="match status" value="1"/>
</dbReference>
<feature type="domain" description="JmjC" evidence="1">
    <location>
        <begin position="119"/>
        <end position="276"/>
    </location>
</feature>
<evidence type="ECO:0000259" key="1">
    <source>
        <dbReference type="PROSITE" id="PS51184"/>
    </source>
</evidence>
<dbReference type="InterPro" id="IPR003347">
    <property type="entry name" value="JmjC_dom"/>
</dbReference>
<dbReference type="Gene3D" id="2.60.120.650">
    <property type="entry name" value="Cupin"/>
    <property type="match status" value="1"/>
</dbReference>
<organism evidence="2 3">
    <name type="scientific">Massilia forsythiae</name>
    <dbReference type="NCBI Taxonomy" id="2728020"/>
    <lineage>
        <taxon>Bacteria</taxon>
        <taxon>Pseudomonadati</taxon>
        <taxon>Pseudomonadota</taxon>
        <taxon>Betaproteobacteria</taxon>
        <taxon>Burkholderiales</taxon>
        <taxon>Oxalobacteraceae</taxon>
        <taxon>Telluria group</taxon>
        <taxon>Massilia</taxon>
    </lineage>
</organism>
<dbReference type="PROSITE" id="PS51184">
    <property type="entry name" value="JMJC"/>
    <property type="match status" value="1"/>
</dbReference>
<dbReference type="SMART" id="SM00558">
    <property type="entry name" value="JmjC"/>
    <property type="match status" value="1"/>
</dbReference>
<dbReference type="Proteomes" id="UP000502415">
    <property type="component" value="Chromosome"/>
</dbReference>
<reference evidence="2 3" key="1">
    <citation type="submission" date="2020-04" db="EMBL/GenBank/DDBJ databases">
        <title>Genome sequencing of novel species.</title>
        <authorList>
            <person name="Heo J."/>
            <person name="Kim S.-J."/>
            <person name="Kim J.-S."/>
            <person name="Hong S.-B."/>
            <person name="Kwon S.-W."/>
        </authorList>
    </citation>
    <scope>NUCLEOTIDE SEQUENCE [LARGE SCALE GENOMIC DNA]</scope>
    <source>
        <strain evidence="2 3">GN2-R2</strain>
    </source>
</reference>
<keyword evidence="3" id="KW-1185">Reference proteome</keyword>
<dbReference type="PANTHER" id="PTHR12461:SF105">
    <property type="entry name" value="HYPOXIA-INDUCIBLE FACTOR 1-ALPHA INHIBITOR"/>
    <property type="match status" value="1"/>
</dbReference>
<dbReference type="Pfam" id="PF13621">
    <property type="entry name" value="Cupin_8"/>
    <property type="match status" value="1"/>
</dbReference>
<dbReference type="KEGG" id="mfy:HH212_20965"/>
<sequence>MREIAIAPAAPGARPALPDELLRATRPYIVRGLAAGWPLVRAARDSIDAGDAYLRRFYRDATVNAMLGKPEIGGRFFYDDTLSGFNFFSVRARLDAVLDEMRGHRDRDAAAPGQPQPAIYVGSTTIDTALPGLRADNDVDLHGRDALASIWIGNRTRIAAHYDLPDNLAVVAAGRRRFTLFPPEQLANLYIGPIDFTPAGQSISLVDVTAPDFARFPRFRQALEHAQVAELDAGDAIFIPSMWWHHVEALAPFNVLVNYWWRQSPDYMDTPTNALMLALLTMRELPPEQRRAWQEMFRHYIFEPDAEALDHIPPQARYALAPLDDERARTLRGQLLKRINR</sequence>
<dbReference type="AlphaFoldDB" id="A0A7Z2ZU97"/>
<dbReference type="RefSeq" id="WP_170204271.1">
    <property type="nucleotide sequence ID" value="NZ_CP051685.1"/>
</dbReference>
<dbReference type="InterPro" id="IPR041667">
    <property type="entry name" value="Cupin_8"/>
</dbReference>
<proteinExistence type="predicted"/>
<gene>
    <name evidence="2" type="ORF">HH212_20965</name>
</gene>
<name>A0A7Z2ZU97_9BURK</name>